<evidence type="ECO:0000313" key="1">
    <source>
        <dbReference type="EMBL" id="CAF1062764.1"/>
    </source>
</evidence>
<name>A0A814LDE1_9BILA</name>
<evidence type="ECO:0000313" key="2">
    <source>
        <dbReference type="Proteomes" id="UP000663879"/>
    </source>
</evidence>
<keyword evidence="2" id="KW-1185">Reference proteome</keyword>
<reference evidence="1" key="1">
    <citation type="submission" date="2021-02" db="EMBL/GenBank/DDBJ databases">
        <authorList>
            <person name="Nowell W R."/>
        </authorList>
    </citation>
    <scope>NUCLEOTIDE SEQUENCE</scope>
    <source>
        <strain evidence="1">Ploen Becks lab</strain>
    </source>
</reference>
<dbReference type="EMBL" id="CAJNOC010005812">
    <property type="protein sequence ID" value="CAF1062764.1"/>
    <property type="molecule type" value="Genomic_DNA"/>
</dbReference>
<proteinExistence type="predicted"/>
<organism evidence="1 2">
    <name type="scientific">Brachionus calyciflorus</name>
    <dbReference type="NCBI Taxonomy" id="104777"/>
    <lineage>
        <taxon>Eukaryota</taxon>
        <taxon>Metazoa</taxon>
        <taxon>Spiralia</taxon>
        <taxon>Gnathifera</taxon>
        <taxon>Rotifera</taxon>
        <taxon>Eurotatoria</taxon>
        <taxon>Monogononta</taxon>
        <taxon>Pseudotrocha</taxon>
        <taxon>Ploima</taxon>
        <taxon>Brachionidae</taxon>
        <taxon>Brachionus</taxon>
    </lineage>
</organism>
<accession>A0A814LDE1</accession>
<dbReference type="PANTHER" id="PTHR46579:SF1">
    <property type="entry name" value="F5_8 TYPE C DOMAIN-CONTAINING PROTEIN"/>
    <property type="match status" value="1"/>
</dbReference>
<sequence>MMRHFIGSDVPPNFGSLVNSFGSEYFIPYDRFIYCSTCSSLKQLLHTKNFNCGDCNKGISRFYHLSIRYQLDIITAWPVYLTVNQLIKNQRFKLNNVIIGVPDFFPRHPRSLDDLPKWKANELLSFLLFYLLPLLRFIINDQQFYHLINLVFGMEYLLDNKLEKENLNQVNFLFKDFVQDMEHFYGEDSMLSGVQIQSTNDLKINGHLRELNCFAFEDLNRQITSFLKAKNLVGAQLINSFNVSKIYHSSIDDYSQNQSEVFPWKKSFFKELTFGKNLGKELISQKIINNIKTNFVGLFSNFKITDFVRFKNTSYSSIYYKTVKNLDYCIEYDGKFGLINYFCYTYRNN</sequence>
<gene>
    <name evidence="1" type="ORF">OXX778_LOCUS19364</name>
</gene>
<comment type="caution">
    <text evidence="1">The sequence shown here is derived from an EMBL/GenBank/DDBJ whole genome shotgun (WGS) entry which is preliminary data.</text>
</comment>
<dbReference type="PANTHER" id="PTHR46579">
    <property type="entry name" value="F5/8 TYPE C DOMAIN-CONTAINING PROTEIN-RELATED"/>
    <property type="match status" value="1"/>
</dbReference>
<dbReference type="AlphaFoldDB" id="A0A814LDE1"/>
<dbReference type="Proteomes" id="UP000663879">
    <property type="component" value="Unassembled WGS sequence"/>
</dbReference>
<protein>
    <submittedName>
        <fullName evidence="1">Uncharacterized protein</fullName>
    </submittedName>
</protein>